<feature type="transmembrane region" description="Helical" evidence="1">
    <location>
        <begin position="15"/>
        <end position="42"/>
    </location>
</feature>
<dbReference type="EMBL" id="AFBN01000004">
    <property type="protein sequence ID" value="EGF59859.1"/>
    <property type="molecule type" value="Genomic_DNA"/>
</dbReference>
<keyword evidence="1" id="KW-1133">Transmembrane helix</keyword>
<evidence type="ECO:0000256" key="1">
    <source>
        <dbReference type="SAM" id="Phobius"/>
    </source>
</evidence>
<dbReference type="GeneID" id="86051347"/>
<proteinExistence type="predicted"/>
<sequence length="54" mass="6027">MAQKKKTYLTFGACLAIGMTFGIIMHKLVMGIAIGCALGVYYERKNKQDKKDDI</sequence>
<keyword evidence="1" id="KW-0812">Transmembrane</keyword>
<dbReference type="HOGENOM" id="CLU_3040379_0_0_10"/>
<protein>
    <recommendedName>
        <fullName evidence="4">Glycine zipper family protein</fullName>
    </recommendedName>
</protein>
<dbReference type="RefSeq" id="WP_009123519.1">
    <property type="nucleotide sequence ID" value="NZ_GL882605.1"/>
</dbReference>
<keyword evidence="3" id="KW-1185">Reference proteome</keyword>
<dbReference type="AlphaFoldDB" id="F3PN67"/>
<reference evidence="2 3" key="1">
    <citation type="submission" date="2011-02" db="EMBL/GenBank/DDBJ databases">
        <authorList>
            <person name="Weinstock G."/>
            <person name="Sodergren E."/>
            <person name="Clifton S."/>
            <person name="Fulton L."/>
            <person name="Fulton B."/>
            <person name="Courtney L."/>
            <person name="Fronick C."/>
            <person name="Harrison M."/>
            <person name="Strong C."/>
            <person name="Farmer C."/>
            <person name="Delahaunty K."/>
            <person name="Markovic C."/>
            <person name="Hall O."/>
            <person name="Minx P."/>
            <person name="Tomlinson C."/>
            <person name="Mitreva M."/>
            <person name="Hou S."/>
            <person name="Chen J."/>
            <person name="Wollam A."/>
            <person name="Pepin K.H."/>
            <person name="Johnson M."/>
            <person name="Bhonagiri V."/>
            <person name="Zhang X."/>
            <person name="Suruliraj S."/>
            <person name="Warren W."/>
            <person name="Chinwalla A."/>
            <person name="Mardis E.R."/>
            <person name="Wilson R.K."/>
        </authorList>
    </citation>
    <scope>NUCLEOTIDE SEQUENCE [LARGE SCALE GENOMIC DNA]</scope>
    <source>
        <strain evidence="2 3">YIT 12057</strain>
    </source>
</reference>
<keyword evidence="1" id="KW-0472">Membrane</keyword>
<evidence type="ECO:0008006" key="4">
    <source>
        <dbReference type="Google" id="ProtNLM"/>
    </source>
</evidence>
<comment type="caution">
    <text evidence="2">The sequence shown here is derived from an EMBL/GenBank/DDBJ whole genome shotgun (WGS) entry which is preliminary data.</text>
</comment>
<dbReference type="STRING" id="763034.HMPREF9446_00153"/>
<evidence type="ECO:0000313" key="3">
    <source>
        <dbReference type="Proteomes" id="UP000003416"/>
    </source>
</evidence>
<evidence type="ECO:0000313" key="2">
    <source>
        <dbReference type="EMBL" id="EGF59859.1"/>
    </source>
</evidence>
<dbReference type="Proteomes" id="UP000003416">
    <property type="component" value="Unassembled WGS sequence"/>
</dbReference>
<organism evidence="2 3">
    <name type="scientific">Bacteroides fluxus YIT 12057</name>
    <dbReference type="NCBI Taxonomy" id="763034"/>
    <lineage>
        <taxon>Bacteria</taxon>
        <taxon>Pseudomonadati</taxon>
        <taxon>Bacteroidota</taxon>
        <taxon>Bacteroidia</taxon>
        <taxon>Bacteroidales</taxon>
        <taxon>Bacteroidaceae</taxon>
        <taxon>Bacteroides</taxon>
    </lineage>
</organism>
<gene>
    <name evidence="2" type="ORF">HMPREF9446_00153</name>
</gene>
<name>F3PN67_9BACE</name>
<accession>F3PN67</accession>